<feature type="region of interest" description="Disordered" evidence="3">
    <location>
        <begin position="1"/>
        <end position="30"/>
    </location>
</feature>
<dbReference type="InterPro" id="IPR029479">
    <property type="entry name" value="Nitroreductase"/>
</dbReference>
<dbReference type="InParanoid" id="Q2LY99"/>
<evidence type="ECO:0000313" key="6">
    <source>
        <dbReference type="Proteomes" id="UP000001933"/>
    </source>
</evidence>
<proteinExistence type="inferred from homology"/>
<dbReference type="eggNOG" id="COG0778">
    <property type="taxonomic scope" value="Bacteria"/>
</dbReference>
<evidence type="ECO:0000259" key="4">
    <source>
        <dbReference type="Pfam" id="PF00881"/>
    </source>
</evidence>
<protein>
    <submittedName>
        <fullName evidence="5">Nitroreductase family protein</fullName>
    </submittedName>
</protein>
<feature type="domain" description="Nitroreductase" evidence="4">
    <location>
        <begin position="42"/>
        <end position="223"/>
    </location>
</feature>
<evidence type="ECO:0000313" key="5">
    <source>
        <dbReference type="EMBL" id="ABC76080.1"/>
    </source>
</evidence>
<accession>Q2LY99</accession>
<gene>
    <name evidence="5" type="ORF">SYN_02565</name>
</gene>
<dbReference type="Proteomes" id="UP000001933">
    <property type="component" value="Chromosome"/>
</dbReference>
<dbReference type="HOGENOM" id="CLU_1137562_0_0_7"/>
<dbReference type="InterPro" id="IPR000415">
    <property type="entry name" value="Nitroreductase-like"/>
</dbReference>
<evidence type="ECO:0000256" key="3">
    <source>
        <dbReference type="SAM" id="MobiDB-lite"/>
    </source>
</evidence>
<evidence type="ECO:0000256" key="1">
    <source>
        <dbReference type="ARBA" id="ARBA00007118"/>
    </source>
</evidence>
<dbReference type="SUPFAM" id="SSF55469">
    <property type="entry name" value="FMN-dependent nitroreductase-like"/>
    <property type="match status" value="1"/>
</dbReference>
<name>Q2LY99_SYNAS</name>
<comment type="similarity">
    <text evidence="1">Belongs to the nitroreductase family.</text>
</comment>
<dbReference type="Pfam" id="PF00881">
    <property type="entry name" value="Nitroreductase"/>
    <property type="match status" value="1"/>
</dbReference>
<keyword evidence="2" id="KW-0560">Oxidoreductase</keyword>
<dbReference type="Gene3D" id="3.40.109.10">
    <property type="entry name" value="NADH Oxidase"/>
    <property type="match status" value="1"/>
</dbReference>
<reference evidence="5 6" key="1">
    <citation type="journal article" date="2007" name="Proc. Natl. Acad. Sci. U.S.A.">
        <title>The genome of Syntrophus aciditrophicus: life at the thermodynamic limit of microbial growth.</title>
        <authorList>
            <person name="McInerney M.J."/>
            <person name="Rohlin L."/>
            <person name="Mouttaki H."/>
            <person name="Kim U."/>
            <person name="Krupp R.S."/>
            <person name="Rios-Hernandez L."/>
            <person name="Sieber J."/>
            <person name="Struchtemeyer C.G."/>
            <person name="Bhattacharyya A."/>
            <person name="Campbell J.W."/>
            <person name="Gunsalus R.P."/>
        </authorList>
    </citation>
    <scope>NUCLEOTIDE SEQUENCE [LARGE SCALE GENOMIC DNA]</scope>
    <source>
        <strain evidence="5 6">SB</strain>
    </source>
</reference>
<evidence type="ECO:0000256" key="2">
    <source>
        <dbReference type="ARBA" id="ARBA00023002"/>
    </source>
</evidence>
<dbReference type="GO" id="GO:0016491">
    <property type="term" value="F:oxidoreductase activity"/>
    <property type="evidence" value="ECO:0007669"/>
    <property type="project" value="UniProtKB-KW"/>
</dbReference>
<dbReference type="EMBL" id="CP000252">
    <property type="protein sequence ID" value="ABC76080.1"/>
    <property type="molecule type" value="Genomic_DNA"/>
</dbReference>
<organism evidence="5 6">
    <name type="scientific">Syntrophus aciditrophicus (strain SB)</name>
    <dbReference type="NCBI Taxonomy" id="56780"/>
    <lineage>
        <taxon>Bacteria</taxon>
        <taxon>Pseudomonadati</taxon>
        <taxon>Thermodesulfobacteriota</taxon>
        <taxon>Syntrophia</taxon>
        <taxon>Syntrophales</taxon>
        <taxon>Syntrophaceae</taxon>
        <taxon>Syntrophus</taxon>
    </lineage>
</organism>
<keyword evidence="6" id="KW-1185">Reference proteome</keyword>
<sequence length="244" mass="27022">MKESAKSFPEGRPIRKFRISSTTSPGGFRGHPDPVSALDSLIYGRRSIRKYKREVPPPGMIDSMVCCALQAPSPANRQPVRFFRFCRPETLETLKIAMEEGCQARLAAAEEKGASEILKNIIVNYHRFLLFMFDAPLLFAVGTVPAQRSVAERLASSGITARRGRTASDDDLSVGMAVMEWMLKGEELGLGSCILTAPLLYLDRPEEILGISPVTIKCFLTLGFPDETPAPRKKKSVSDIYREL</sequence>
<dbReference type="AlphaFoldDB" id="Q2LY99"/>
<dbReference type="KEGG" id="sat:SYN_02565"/>
<dbReference type="PANTHER" id="PTHR43673">
    <property type="entry name" value="NAD(P)H NITROREDUCTASE YDGI-RELATED"/>
    <property type="match status" value="1"/>
</dbReference>
<dbReference type="STRING" id="56780.SYN_02565"/>
<dbReference type="PANTHER" id="PTHR43673:SF10">
    <property type="entry name" value="NADH DEHYDROGENASE_NAD(P)H NITROREDUCTASE XCC3605-RELATED"/>
    <property type="match status" value="1"/>
</dbReference>